<accession>A0ABU5DPX6</accession>
<dbReference type="PROSITE" id="PS01173">
    <property type="entry name" value="LIPASE_GDXG_HIS"/>
    <property type="match status" value="1"/>
</dbReference>
<name>A0ABU5DPX6_9BURK</name>
<dbReference type="EMBL" id="JAXCLA010000010">
    <property type="protein sequence ID" value="MDY0748373.1"/>
    <property type="molecule type" value="Genomic_DNA"/>
</dbReference>
<dbReference type="Proteomes" id="UP001285263">
    <property type="component" value="Unassembled WGS sequence"/>
</dbReference>
<dbReference type="InterPro" id="IPR002168">
    <property type="entry name" value="Lipase_GDXG_HIS_AS"/>
</dbReference>
<dbReference type="Gene3D" id="3.40.50.1820">
    <property type="entry name" value="alpha/beta hydrolase"/>
    <property type="match status" value="1"/>
</dbReference>
<comment type="caution">
    <text evidence="4">The sequence shown here is derived from an EMBL/GenBank/DDBJ whole genome shotgun (WGS) entry which is preliminary data.</text>
</comment>
<dbReference type="GO" id="GO:0016787">
    <property type="term" value="F:hydrolase activity"/>
    <property type="evidence" value="ECO:0007669"/>
    <property type="project" value="UniProtKB-KW"/>
</dbReference>
<dbReference type="InterPro" id="IPR029058">
    <property type="entry name" value="AB_hydrolase_fold"/>
</dbReference>
<protein>
    <submittedName>
        <fullName evidence="4">Alpha/beta hydrolase</fullName>
    </submittedName>
</protein>
<evidence type="ECO:0000313" key="5">
    <source>
        <dbReference type="Proteomes" id="UP001285263"/>
    </source>
</evidence>
<dbReference type="PANTHER" id="PTHR48081">
    <property type="entry name" value="AB HYDROLASE SUPERFAMILY PROTEIN C4A8.06C"/>
    <property type="match status" value="1"/>
</dbReference>
<proteinExistence type="inferred from homology"/>
<evidence type="ECO:0000256" key="1">
    <source>
        <dbReference type="ARBA" id="ARBA00010515"/>
    </source>
</evidence>
<keyword evidence="5" id="KW-1185">Reference proteome</keyword>
<reference evidence="4 5" key="1">
    <citation type="submission" date="2023-11" db="EMBL/GenBank/DDBJ databases">
        <title>Paucibacter sp. nov., isolated from fresh soil in Korea.</title>
        <authorList>
            <person name="Le N.T.T."/>
        </authorList>
    </citation>
    <scope>NUCLEOTIDE SEQUENCE [LARGE SCALE GENOMIC DNA]</scope>
    <source>
        <strain evidence="4 5">R3-3</strain>
    </source>
</reference>
<dbReference type="PANTHER" id="PTHR48081:SF8">
    <property type="entry name" value="ALPHA_BETA HYDROLASE FOLD-3 DOMAIN-CONTAINING PROTEIN-RELATED"/>
    <property type="match status" value="1"/>
</dbReference>
<dbReference type="RefSeq" id="WP_320426345.1">
    <property type="nucleotide sequence ID" value="NZ_JAXCLA010000010.1"/>
</dbReference>
<keyword evidence="2 4" id="KW-0378">Hydrolase</keyword>
<dbReference type="InterPro" id="IPR013094">
    <property type="entry name" value="AB_hydrolase_3"/>
</dbReference>
<evidence type="ECO:0000313" key="4">
    <source>
        <dbReference type="EMBL" id="MDY0748373.1"/>
    </source>
</evidence>
<sequence length="329" mass="35424">MIQEASAPHYPDDDELRPDMRRFAQTLAAGYAAHPPLASVDLAGVRRITEAVRAPLAQGGPRMVRSDERSIDVPAHAAHGPLRLRVHRPSDAANLPALVYLHGGGWVFFSIDSHDRLMREIAARAGRIVIGVDYARAPEARFPVALEQAGAAWRWAREQAAVLGIDATRIALGGDSAGANLALATALDLRSQGLAPDALLLHYGCFSDDDSTDSSTRFDGPRFTLEREEMRGFWNDYLGPDGDRDSPRAMPLKADLRGLPRTCLVVPECDVLRDSSLALAAKLGGAGVPHALQRHAGAPHSFLEAVSFSPTADEAFTQCCAWLREGDAA</sequence>
<feature type="domain" description="Alpha/beta hydrolase fold-3" evidence="3">
    <location>
        <begin position="98"/>
        <end position="303"/>
    </location>
</feature>
<dbReference type="SUPFAM" id="SSF53474">
    <property type="entry name" value="alpha/beta-Hydrolases"/>
    <property type="match status" value="1"/>
</dbReference>
<dbReference type="InterPro" id="IPR050300">
    <property type="entry name" value="GDXG_lipolytic_enzyme"/>
</dbReference>
<evidence type="ECO:0000256" key="2">
    <source>
        <dbReference type="ARBA" id="ARBA00022801"/>
    </source>
</evidence>
<evidence type="ECO:0000259" key="3">
    <source>
        <dbReference type="Pfam" id="PF07859"/>
    </source>
</evidence>
<gene>
    <name evidence="4" type="ORF">SNE35_27995</name>
</gene>
<organism evidence="4 5">
    <name type="scientific">Roseateles agri</name>
    <dbReference type="NCBI Taxonomy" id="3098619"/>
    <lineage>
        <taxon>Bacteria</taxon>
        <taxon>Pseudomonadati</taxon>
        <taxon>Pseudomonadota</taxon>
        <taxon>Betaproteobacteria</taxon>
        <taxon>Burkholderiales</taxon>
        <taxon>Sphaerotilaceae</taxon>
        <taxon>Roseateles</taxon>
    </lineage>
</organism>
<dbReference type="Pfam" id="PF07859">
    <property type="entry name" value="Abhydrolase_3"/>
    <property type="match status" value="1"/>
</dbReference>
<comment type="similarity">
    <text evidence="1">Belongs to the 'GDXG' lipolytic enzyme family.</text>
</comment>